<evidence type="ECO:0000256" key="1">
    <source>
        <dbReference type="SAM" id="MobiDB-lite"/>
    </source>
</evidence>
<organism evidence="2">
    <name type="scientific">Tanacetum cinerariifolium</name>
    <name type="common">Dalmatian daisy</name>
    <name type="synonym">Chrysanthemum cinerariifolium</name>
    <dbReference type="NCBI Taxonomy" id="118510"/>
    <lineage>
        <taxon>Eukaryota</taxon>
        <taxon>Viridiplantae</taxon>
        <taxon>Streptophyta</taxon>
        <taxon>Embryophyta</taxon>
        <taxon>Tracheophyta</taxon>
        <taxon>Spermatophyta</taxon>
        <taxon>Magnoliopsida</taxon>
        <taxon>eudicotyledons</taxon>
        <taxon>Gunneridae</taxon>
        <taxon>Pentapetalae</taxon>
        <taxon>asterids</taxon>
        <taxon>campanulids</taxon>
        <taxon>Asterales</taxon>
        <taxon>Asteraceae</taxon>
        <taxon>Asteroideae</taxon>
        <taxon>Anthemideae</taxon>
        <taxon>Anthemidinae</taxon>
        <taxon>Tanacetum</taxon>
    </lineage>
</organism>
<dbReference type="AlphaFoldDB" id="A0A699RTM7"/>
<evidence type="ECO:0000313" key="2">
    <source>
        <dbReference type="EMBL" id="GFC88538.1"/>
    </source>
</evidence>
<dbReference type="EMBL" id="BKCJ011116130">
    <property type="protein sequence ID" value="GFC88538.1"/>
    <property type="molecule type" value="Genomic_DNA"/>
</dbReference>
<comment type="caution">
    <text evidence="2">The sequence shown here is derived from an EMBL/GenBank/DDBJ whole genome shotgun (WGS) entry which is preliminary data.</text>
</comment>
<feature type="region of interest" description="Disordered" evidence="1">
    <location>
        <begin position="153"/>
        <end position="173"/>
    </location>
</feature>
<feature type="non-terminal residue" evidence="2">
    <location>
        <position position="1"/>
    </location>
</feature>
<proteinExistence type="predicted"/>
<feature type="region of interest" description="Disordered" evidence="1">
    <location>
        <begin position="109"/>
        <end position="135"/>
    </location>
</feature>
<gene>
    <name evidence="2" type="ORF">Tci_860508</name>
</gene>
<feature type="region of interest" description="Disordered" evidence="1">
    <location>
        <begin position="1"/>
        <end position="36"/>
    </location>
</feature>
<feature type="compositionally biased region" description="Basic and acidic residues" evidence="1">
    <location>
        <begin position="109"/>
        <end position="118"/>
    </location>
</feature>
<feature type="non-terminal residue" evidence="2">
    <location>
        <position position="173"/>
    </location>
</feature>
<name>A0A699RTM7_TANCI</name>
<sequence length="173" mass="19675">SSSILEKDWEKDYHTRSQDKGRREIYKQSSKEEEQAPKALMEIDGVGWDWSYMANEEENHALVADEEALTEFALIAKSSFENKVFDNSLCSKSFKKNTDSLNTKITELRSQRSDKNKEGLGYSVVPPTAQVYSPPKKDMSWTGLLEFTDDTITDYSKPSPSIESNLNDLQSSN</sequence>
<protein>
    <submittedName>
        <fullName evidence="2">Uncharacterized protein</fullName>
    </submittedName>
</protein>
<reference evidence="2" key="1">
    <citation type="journal article" date="2019" name="Sci. Rep.">
        <title>Draft genome of Tanacetum cinerariifolium, the natural source of mosquito coil.</title>
        <authorList>
            <person name="Yamashiro T."/>
            <person name="Shiraishi A."/>
            <person name="Satake H."/>
            <person name="Nakayama K."/>
        </authorList>
    </citation>
    <scope>NUCLEOTIDE SEQUENCE</scope>
</reference>
<accession>A0A699RTM7</accession>